<gene>
    <name evidence="2" type="ORF">LLUT_LOCUS22513</name>
</gene>
<dbReference type="EMBL" id="CAXHTB010000015">
    <property type="protein sequence ID" value="CAL0321453.1"/>
    <property type="molecule type" value="Genomic_DNA"/>
</dbReference>
<evidence type="ECO:0000313" key="2">
    <source>
        <dbReference type="EMBL" id="CAL0321453.1"/>
    </source>
</evidence>
<dbReference type="Proteomes" id="UP001497480">
    <property type="component" value="Unassembled WGS sequence"/>
</dbReference>
<evidence type="ECO:0000313" key="3">
    <source>
        <dbReference type="Proteomes" id="UP001497480"/>
    </source>
</evidence>
<accession>A0AAV1XII1</accession>
<sequence>MWELNPLLGSHLCNKSLHHHHKTSKFLGVMTKTEKPLMSKVSLSRKNPEWSTTTSLKVAAMKSSIFSNMPITSSLPTTSSLGTRNLPSKFRVRPSWSGGPSPATLISLVSAIISSSSLGPHNDYSSAMPKVPQQKAGQPPSASTLQPASSNTRSISTQIASAINNTANLVANLLSSLVSNGLITPETESPAKLPYEMLTRLEQQSKSLTTSSSLHVAPLSASAFVPTPSTRDMVDDSAKVHISLSKSSSNEIRDFIGFEFLV</sequence>
<organism evidence="2 3">
    <name type="scientific">Lupinus luteus</name>
    <name type="common">European yellow lupine</name>
    <dbReference type="NCBI Taxonomy" id="3873"/>
    <lineage>
        <taxon>Eukaryota</taxon>
        <taxon>Viridiplantae</taxon>
        <taxon>Streptophyta</taxon>
        <taxon>Embryophyta</taxon>
        <taxon>Tracheophyta</taxon>
        <taxon>Spermatophyta</taxon>
        <taxon>Magnoliopsida</taxon>
        <taxon>eudicotyledons</taxon>
        <taxon>Gunneridae</taxon>
        <taxon>Pentapetalae</taxon>
        <taxon>rosids</taxon>
        <taxon>fabids</taxon>
        <taxon>Fabales</taxon>
        <taxon>Fabaceae</taxon>
        <taxon>Papilionoideae</taxon>
        <taxon>50 kb inversion clade</taxon>
        <taxon>genistoids sensu lato</taxon>
        <taxon>core genistoids</taxon>
        <taxon>Genisteae</taxon>
        <taxon>Lupinus</taxon>
    </lineage>
</organism>
<comment type="caution">
    <text evidence="2">The sequence shown here is derived from an EMBL/GenBank/DDBJ whole genome shotgun (WGS) entry which is preliminary data.</text>
</comment>
<protein>
    <submittedName>
        <fullName evidence="2">Uncharacterized protein</fullName>
    </submittedName>
</protein>
<keyword evidence="3" id="KW-1185">Reference proteome</keyword>
<reference evidence="2 3" key="1">
    <citation type="submission" date="2024-03" db="EMBL/GenBank/DDBJ databases">
        <authorList>
            <person name="Martinez-Hernandez J."/>
        </authorList>
    </citation>
    <scope>NUCLEOTIDE SEQUENCE [LARGE SCALE GENOMIC DNA]</scope>
</reference>
<name>A0AAV1XII1_LUPLU</name>
<proteinExistence type="predicted"/>
<evidence type="ECO:0000256" key="1">
    <source>
        <dbReference type="SAM" id="MobiDB-lite"/>
    </source>
</evidence>
<dbReference type="AlphaFoldDB" id="A0AAV1XII1"/>
<feature type="region of interest" description="Disordered" evidence="1">
    <location>
        <begin position="123"/>
        <end position="150"/>
    </location>
</feature>
<feature type="compositionally biased region" description="Polar residues" evidence="1">
    <location>
        <begin position="140"/>
        <end position="150"/>
    </location>
</feature>